<evidence type="ECO:0000256" key="1">
    <source>
        <dbReference type="ARBA" id="ARBA00001974"/>
    </source>
</evidence>
<evidence type="ECO:0000256" key="5">
    <source>
        <dbReference type="ARBA" id="ARBA00023002"/>
    </source>
</evidence>
<comment type="caution">
    <text evidence="7">The sequence shown here is derived from an EMBL/GenBank/DDBJ whole genome shotgun (WGS) entry which is preliminary data.</text>
</comment>
<dbReference type="InterPro" id="IPR023753">
    <property type="entry name" value="FAD/NAD-binding_dom"/>
</dbReference>
<sequence>MGVRQETGTATAHRVVILGAGYAGMAAAVQLAARVKGREGVRVTVVDAQERFTERMRLHMTATGQRTAELSIPELLEGTGARFVRGWVTAVDTAAKTVRIDDDRVLRYDTLVYGLGGVADTSAVPGAEDHAYTLSSAQDAELLADRLARLGSGTVVVAGSGLTGIESAAEIAERHPQLSVVLLGRQEPGAAMNPRARAYLRAALDRLGVRVCAGVEVVKVLPDAVQLAGGESIAADAVLWTSGTRVSPLTAAAGLAVDEHGRILTDAALRSVSHPEVYAIGDAAAIRQGYGVMHGTCQGGMPTGVHAALSIDRVLRGKQPKPFRFGYYHTPVSLGRRDAVVQFTRPDDSPRRICLTGRMAVRYKETVTASPWPTYGRMKKMPASGAIWPRGGRFTRNQEAQ</sequence>
<gene>
    <name evidence="7" type="ORF">GCM10010211_85010</name>
</gene>
<accession>A0ABQ2VPA9</accession>
<dbReference type="PANTHER" id="PTHR42913">
    <property type="entry name" value="APOPTOSIS-INDUCING FACTOR 1"/>
    <property type="match status" value="1"/>
</dbReference>
<dbReference type="Pfam" id="PF07992">
    <property type="entry name" value="Pyr_redox_2"/>
    <property type="match status" value="1"/>
</dbReference>
<comment type="cofactor">
    <cofactor evidence="1">
        <name>FAD</name>
        <dbReference type="ChEBI" id="CHEBI:57692"/>
    </cofactor>
</comment>
<keyword evidence="4" id="KW-0274">FAD</keyword>
<dbReference type="RefSeq" id="WP_189308735.1">
    <property type="nucleotide sequence ID" value="NZ_BMRP01000102.1"/>
</dbReference>
<proteinExistence type="inferred from homology"/>
<evidence type="ECO:0000313" key="8">
    <source>
        <dbReference type="Proteomes" id="UP000654471"/>
    </source>
</evidence>
<dbReference type="PANTHER" id="PTHR42913:SF3">
    <property type="entry name" value="64 KDA MITOCHONDRIAL NADH DEHYDROGENASE (EUROFUNG)"/>
    <property type="match status" value="1"/>
</dbReference>
<organism evidence="7 8">
    <name type="scientific">Streptomyces albospinus</name>
    <dbReference type="NCBI Taxonomy" id="285515"/>
    <lineage>
        <taxon>Bacteria</taxon>
        <taxon>Bacillati</taxon>
        <taxon>Actinomycetota</taxon>
        <taxon>Actinomycetes</taxon>
        <taxon>Kitasatosporales</taxon>
        <taxon>Streptomycetaceae</taxon>
        <taxon>Streptomyces</taxon>
    </lineage>
</organism>
<dbReference type="InterPro" id="IPR036188">
    <property type="entry name" value="FAD/NAD-bd_sf"/>
</dbReference>
<dbReference type="PRINTS" id="PR00411">
    <property type="entry name" value="PNDRDTASEI"/>
</dbReference>
<evidence type="ECO:0000256" key="3">
    <source>
        <dbReference type="ARBA" id="ARBA00022630"/>
    </source>
</evidence>
<evidence type="ECO:0000259" key="6">
    <source>
        <dbReference type="Pfam" id="PF07992"/>
    </source>
</evidence>
<evidence type="ECO:0000256" key="2">
    <source>
        <dbReference type="ARBA" id="ARBA00005272"/>
    </source>
</evidence>
<dbReference type="Proteomes" id="UP000654471">
    <property type="component" value="Unassembled WGS sequence"/>
</dbReference>
<protein>
    <submittedName>
        <fullName evidence="7">Oxidoreductase</fullName>
    </submittedName>
</protein>
<reference evidence="8" key="1">
    <citation type="journal article" date="2019" name="Int. J. Syst. Evol. Microbiol.">
        <title>The Global Catalogue of Microorganisms (GCM) 10K type strain sequencing project: providing services to taxonomists for standard genome sequencing and annotation.</title>
        <authorList>
            <consortium name="The Broad Institute Genomics Platform"/>
            <consortium name="The Broad Institute Genome Sequencing Center for Infectious Disease"/>
            <person name="Wu L."/>
            <person name="Ma J."/>
        </authorList>
    </citation>
    <scope>NUCLEOTIDE SEQUENCE [LARGE SCALE GENOMIC DNA]</scope>
    <source>
        <strain evidence="8">JCM 3399</strain>
    </source>
</reference>
<dbReference type="PRINTS" id="PR00368">
    <property type="entry name" value="FADPNR"/>
</dbReference>
<comment type="similarity">
    <text evidence="2">Belongs to the NADH dehydrogenase family.</text>
</comment>
<evidence type="ECO:0000313" key="7">
    <source>
        <dbReference type="EMBL" id="GGV04889.1"/>
    </source>
</evidence>
<name>A0ABQ2VPA9_9ACTN</name>
<dbReference type="SUPFAM" id="SSF51905">
    <property type="entry name" value="FAD/NAD(P)-binding domain"/>
    <property type="match status" value="1"/>
</dbReference>
<keyword evidence="8" id="KW-1185">Reference proteome</keyword>
<dbReference type="EMBL" id="BMRP01000102">
    <property type="protein sequence ID" value="GGV04889.1"/>
    <property type="molecule type" value="Genomic_DNA"/>
</dbReference>
<feature type="domain" description="FAD/NAD(P)-binding" evidence="6">
    <location>
        <begin position="14"/>
        <end position="289"/>
    </location>
</feature>
<dbReference type="InterPro" id="IPR051169">
    <property type="entry name" value="NADH-Q_oxidoreductase"/>
</dbReference>
<evidence type="ECO:0000256" key="4">
    <source>
        <dbReference type="ARBA" id="ARBA00022827"/>
    </source>
</evidence>
<dbReference type="Gene3D" id="3.50.50.100">
    <property type="match status" value="1"/>
</dbReference>
<keyword evidence="3" id="KW-0285">Flavoprotein</keyword>
<keyword evidence="5" id="KW-0560">Oxidoreductase</keyword>